<feature type="transmembrane region" description="Helical" evidence="3">
    <location>
        <begin position="46"/>
        <end position="74"/>
    </location>
</feature>
<evidence type="ECO:0000256" key="1">
    <source>
        <dbReference type="ARBA" id="ARBA00022692"/>
    </source>
</evidence>
<accession>A0A498D2K2</accession>
<protein>
    <submittedName>
        <fullName evidence="4">ECF-type riboflavin transporter substrate-binding protein</fullName>
    </submittedName>
</protein>
<dbReference type="NCBIfam" id="NF010182">
    <property type="entry name" value="PRK13661.1"/>
    <property type="match status" value="1"/>
</dbReference>
<dbReference type="RefSeq" id="WP_121585948.1">
    <property type="nucleotide sequence ID" value="NZ_DBFSDP010000086.1"/>
</dbReference>
<keyword evidence="5" id="KW-1185">Reference proteome</keyword>
<feature type="transmembrane region" description="Helical" evidence="3">
    <location>
        <begin position="150"/>
        <end position="174"/>
    </location>
</feature>
<keyword evidence="2 3" id="KW-1133">Transmembrane helix</keyword>
<comment type="caution">
    <text evidence="4">The sequence shown here is derived from an EMBL/GenBank/DDBJ whole genome shotgun (WGS) entry which is preliminary data.</text>
</comment>
<dbReference type="InterPro" id="IPR009825">
    <property type="entry name" value="ECF_substrate-spec-like"/>
</dbReference>
<name>A0A498D2K2_9FIRM</name>
<dbReference type="AlphaFoldDB" id="A0A498D2K2"/>
<evidence type="ECO:0000256" key="3">
    <source>
        <dbReference type="SAM" id="Phobius"/>
    </source>
</evidence>
<evidence type="ECO:0000256" key="2">
    <source>
        <dbReference type="ARBA" id="ARBA00022989"/>
    </source>
</evidence>
<feature type="transmembrane region" description="Helical" evidence="3">
    <location>
        <begin position="16"/>
        <end position="34"/>
    </location>
</feature>
<dbReference type="Proteomes" id="UP000276301">
    <property type="component" value="Unassembled WGS sequence"/>
</dbReference>
<keyword evidence="3" id="KW-0472">Membrane</keyword>
<dbReference type="EMBL" id="RCHT01000001">
    <property type="protein sequence ID" value="RLL14814.1"/>
    <property type="molecule type" value="Genomic_DNA"/>
</dbReference>
<dbReference type="PANTHER" id="PTHR37815">
    <property type="entry name" value="UPF0397 PROTEIN BC_2624-RELATED"/>
    <property type="match status" value="1"/>
</dbReference>
<gene>
    <name evidence="4" type="ORF">D4A47_02190</name>
</gene>
<evidence type="ECO:0000313" key="5">
    <source>
        <dbReference type="Proteomes" id="UP000276301"/>
    </source>
</evidence>
<organism evidence="4 5">
    <name type="scientific">Anaerotruncus massiliensis</name>
    <name type="common">ex Liu et al. 2021</name>
    <dbReference type="NCBI Taxonomy" id="2321404"/>
    <lineage>
        <taxon>Bacteria</taxon>
        <taxon>Bacillati</taxon>
        <taxon>Bacillota</taxon>
        <taxon>Clostridia</taxon>
        <taxon>Eubacteriales</taxon>
        <taxon>Oscillospiraceae</taxon>
        <taxon>Anaerotruncus</taxon>
    </lineage>
</organism>
<dbReference type="GO" id="GO:0016020">
    <property type="term" value="C:membrane"/>
    <property type="evidence" value="ECO:0007669"/>
    <property type="project" value="InterPro"/>
</dbReference>
<dbReference type="Pfam" id="PF07155">
    <property type="entry name" value="ECF-ribofla_trS"/>
    <property type="match status" value="1"/>
</dbReference>
<sequence length="190" mass="20398">MNGIGRKLVGQWNTKTVVGVALGAILMAIMMVYIQIPIFTQVQFSLAPVVIVIVGALFGPLPAAIAACFGNFLADMIGGWGFWFDWTIGHFFCGFITGLLPVYGARVGEGVFTNKQAATFAVLAFVAPLIAFCGITPLFTMMWYQGELEIGMVQGVIAGVKDGLMAAIIGVPLLKMMAKKNRLKTNLTEE</sequence>
<keyword evidence="1 3" id="KW-0812">Transmembrane</keyword>
<dbReference type="PANTHER" id="PTHR37815:SF3">
    <property type="entry name" value="UPF0397 PROTEIN SPR0429"/>
    <property type="match status" value="1"/>
</dbReference>
<feature type="transmembrane region" description="Helical" evidence="3">
    <location>
        <begin position="117"/>
        <end position="144"/>
    </location>
</feature>
<evidence type="ECO:0000313" key="4">
    <source>
        <dbReference type="EMBL" id="RLL14814.1"/>
    </source>
</evidence>
<proteinExistence type="predicted"/>
<reference evidence="4 5" key="1">
    <citation type="submission" date="2018-10" db="EMBL/GenBank/DDBJ databases">
        <title>Anaerotruncus faecis sp. nov., isolated from human feces.</title>
        <authorList>
            <person name="Wang Y.-J."/>
        </authorList>
    </citation>
    <scope>NUCLEOTIDE SEQUENCE [LARGE SCALE GENOMIC DNA]</scope>
    <source>
        <strain evidence="4 5">22A2-44</strain>
    </source>
</reference>
<feature type="transmembrane region" description="Helical" evidence="3">
    <location>
        <begin position="86"/>
        <end position="105"/>
    </location>
</feature>
<dbReference type="Gene3D" id="1.10.1760.20">
    <property type="match status" value="1"/>
</dbReference>